<feature type="transmembrane region" description="Helical" evidence="7">
    <location>
        <begin position="127"/>
        <end position="147"/>
    </location>
</feature>
<evidence type="ECO:0000256" key="7">
    <source>
        <dbReference type="RuleBase" id="RU363032"/>
    </source>
</evidence>
<gene>
    <name evidence="10" type="ORF">EV190_10811</name>
</gene>
<dbReference type="GO" id="GO:0055085">
    <property type="term" value="P:transmembrane transport"/>
    <property type="evidence" value="ECO:0007669"/>
    <property type="project" value="InterPro"/>
</dbReference>
<dbReference type="Gene3D" id="1.10.3720.10">
    <property type="entry name" value="MetI-like"/>
    <property type="match status" value="1"/>
</dbReference>
<keyword evidence="4 7" id="KW-0812">Transmembrane</keyword>
<evidence type="ECO:0000256" key="6">
    <source>
        <dbReference type="ARBA" id="ARBA00023136"/>
    </source>
</evidence>
<feature type="domain" description="ABC transmembrane type-1" evidence="9">
    <location>
        <begin position="90"/>
        <end position="302"/>
    </location>
</feature>
<dbReference type="EMBL" id="SNYN01000008">
    <property type="protein sequence ID" value="TDQ52030.1"/>
    <property type="molecule type" value="Genomic_DNA"/>
</dbReference>
<feature type="compositionally biased region" description="Basic and acidic residues" evidence="8">
    <location>
        <begin position="1"/>
        <end position="11"/>
    </location>
</feature>
<dbReference type="InterPro" id="IPR035906">
    <property type="entry name" value="MetI-like_sf"/>
</dbReference>
<organism evidence="10 11">
    <name type="scientific">Actinorugispora endophytica</name>
    <dbReference type="NCBI Taxonomy" id="1605990"/>
    <lineage>
        <taxon>Bacteria</taxon>
        <taxon>Bacillati</taxon>
        <taxon>Actinomycetota</taxon>
        <taxon>Actinomycetes</taxon>
        <taxon>Streptosporangiales</taxon>
        <taxon>Nocardiopsidaceae</taxon>
        <taxon>Actinorugispora</taxon>
    </lineage>
</organism>
<accession>A0A4R6V0Z5</accession>
<evidence type="ECO:0000256" key="8">
    <source>
        <dbReference type="SAM" id="MobiDB-lite"/>
    </source>
</evidence>
<keyword evidence="5 7" id="KW-1133">Transmembrane helix</keyword>
<evidence type="ECO:0000256" key="1">
    <source>
        <dbReference type="ARBA" id="ARBA00004651"/>
    </source>
</evidence>
<evidence type="ECO:0000313" key="10">
    <source>
        <dbReference type="EMBL" id="TDQ52030.1"/>
    </source>
</evidence>
<sequence length="311" mass="34113">MTTRTSTEDARAPSLPEPPGGTAPRRPASWTGLWFVLPFVACYALFLVWPTLTGLGYSLTDQSLSGAPAGFVGLANWQEALADPNVWSSLRNTLVFTALSVPPLVLVGLGMALLTDRARRLGWFLRFAFFAPFVLPVAVVTLIWVWIYQPGIGLINGTLAALGLGEVNWLTDERFAMLSVVATTTWWTAGFNYLLYLAALQGIPREVHEAAALDGAGSWQRLRGVTLPLLRRTTALVLVLQLVASLKVFDQMYLMTIGLPDAATRPIIQYVYESGFTGFRIGYASAVSYLFFAVVIVASIVQFRLFSRKED</sequence>
<proteinExistence type="inferred from homology"/>
<keyword evidence="3" id="KW-1003">Cell membrane</keyword>
<evidence type="ECO:0000313" key="11">
    <source>
        <dbReference type="Proteomes" id="UP000295281"/>
    </source>
</evidence>
<evidence type="ECO:0000256" key="3">
    <source>
        <dbReference type="ARBA" id="ARBA00022475"/>
    </source>
</evidence>
<dbReference type="PANTHER" id="PTHR30193">
    <property type="entry name" value="ABC TRANSPORTER PERMEASE PROTEIN"/>
    <property type="match status" value="1"/>
</dbReference>
<keyword evidence="2 7" id="KW-0813">Transport</keyword>
<evidence type="ECO:0000259" key="9">
    <source>
        <dbReference type="PROSITE" id="PS50928"/>
    </source>
</evidence>
<feature type="region of interest" description="Disordered" evidence="8">
    <location>
        <begin position="1"/>
        <end position="24"/>
    </location>
</feature>
<comment type="subcellular location">
    <subcellularLocation>
        <location evidence="1 7">Cell membrane</location>
        <topology evidence="1 7">Multi-pass membrane protein</topology>
    </subcellularLocation>
</comment>
<comment type="similarity">
    <text evidence="7">Belongs to the binding-protein-dependent transport system permease family.</text>
</comment>
<evidence type="ECO:0000256" key="4">
    <source>
        <dbReference type="ARBA" id="ARBA00022692"/>
    </source>
</evidence>
<feature type="transmembrane region" description="Helical" evidence="7">
    <location>
        <begin position="229"/>
        <end position="249"/>
    </location>
</feature>
<dbReference type="PANTHER" id="PTHR30193:SF41">
    <property type="entry name" value="DIACETYLCHITOBIOSE UPTAKE SYSTEM PERMEASE PROTEIN NGCF"/>
    <property type="match status" value="1"/>
</dbReference>
<evidence type="ECO:0000256" key="2">
    <source>
        <dbReference type="ARBA" id="ARBA00022448"/>
    </source>
</evidence>
<keyword evidence="11" id="KW-1185">Reference proteome</keyword>
<reference evidence="10 11" key="1">
    <citation type="submission" date="2019-03" db="EMBL/GenBank/DDBJ databases">
        <title>Genomic Encyclopedia of Type Strains, Phase IV (KMG-IV): sequencing the most valuable type-strain genomes for metagenomic binning, comparative biology and taxonomic classification.</title>
        <authorList>
            <person name="Goeker M."/>
        </authorList>
    </citation>
    <scope>NUCLEOTIDE SEQUENCE [LARGE SCALE GENOMIC DNA]</scope>
    <source>
        <strain evidence="10 11">DSM 46770</strain>
    </source>
</reference>
<dbReference type="InterPro" id="IPR051393">
    <property type="entry name" value="ABC_transporter_permease"/>
</dbReference>
<dbReference type="PROSITE" id="PS50928">
    <property type="entry name" value="ABC_TM1"/>
    <property type="match status" value="1"/>
</dbReference>
<dbReference type="Pfam" id="PF00528">
    <property type="entry name" value="BPD_transp_1"/>
    <property type="match status" value="1"/>
</dbReference>
<protein>
    <submittedName>
        <fullName evidence="10">Carbohydrate ABC transporter membrane protein 1 (CUT1 family)</fullName>
    </submittedName>
</protein>
<feature type="transmembrane region" description="Helical" evidence="7">
    <location>
        <begin position="281"/>
        <end position="301"/>
    </location>
</feature>
<name>A0A4R6V0Z5_9ACTN</name>
<dbReference type="CDD" id="cd06261">
    <property type="entry name" value="TM_PBP2"/>
    <property type="match status" value="1"/>
</dbReference>
<comment type="caution">
    <text evidence="10">The sequence shown here is derived from an EMBL/GenBank/DDBJ whole genome shotgun (WGS) entry which is preliminary data.</text>
</comment>
<dbReference type="RefSeq" id="WP_133741693.1">
    <property type="nucleotide sequence ID" value="NZ_SNYN01000008.1"/>
</dbReference>
<dbReference type="AlphaFoldDB" id="A0A4R6V0Z5"/>
<evidence type="ECO:0000256" key="5">
    <source>
        <dbReference type="ARBA" id="ARBA00022989"/>
    </source>
</evidence>
<keyword evidence="6 7" id="KW-0472">Membrane</keyword>
<dbReference type="SUPFAM" id="SSF161098">
    <property type="entry name" value="MetI-like"/>
    <property type="match status" value="1"/>
</dbReference>
<dbReference type="OrthoDB" id="34224at2"/>
<feature type="transmembrane region" description="Helical" evidence="7">
    <location>
        <begin position="33"/>
        <end position="52"/>
    </location>
</feature>
<dbReference type="GO" id="GO:0005886">
    <property type="term" value="C:plasma membrane"/>
    <property type="evidence" value="ECO:0007669"/>
    <property type="project" value="UniProtKB-SubCell"/>
</dbReference>
<feature type="transmembrane region" description="Helical" evidence="7">
    <location>
        <begin position="175"/>
        <end position="195"/>
    </location>
</feature>
<feature type="transmembrane region" description="Helical" evidence="7">
    <location>
        <begin position="94"/>
        <end position="115"/>
    </location>
</feature>
<dbReference type="Proteomes" id="UP000295281">
    <property type="component" value="Unassembled WGS sequence"/>
</dbReference>
<dbReference type="InterPro" id="IPR000515">
    <property type="entry name" value="MetI-like"/>
</dbReference>